<protein>
    <recommendedName>
        <fullName evidence="2">F-box domain-containing protein</fullName>
    </recommendedName>
</protein>
<dbReference type="STRING" id="357750.A0A2S6BYC7"/>
<name>A0A2S6BYC7_9PEZI</name>
<keyword evidence="4" id="KW-1185">Reference proteome</keyword>
<evidence type="ECO:0000313" key="3">
    <source>
        <dbReference type="EMBL" id="PPJ52494.1"/>
    </source>
</evidence>
<evidence type="ECO:0000313" key="4">
    <source>
        <dbReference type="Proteomes" id="UP000237631"/>
    </source>
</evidence>
<feature type="domain" description="F-box" evidence="2">
    <location>
        <begin position="15"/>
        <end position="68"/>
    </location>
</feature>
<gene>
    <name evidence="3" type="ORF">CBER1_10711</name>
</gene>
<dbReference type="OrthoDB" id="5422579at2759"/>
<dbReference type="EMBL" id="PNEN01001692">
    <property type="protein sequence ID" value="PPJ52494.1"/>
    <property type="molecule type" value="Genomic_DNA"/>
</dbReference>
<proteinExistence type="predicted"/>
<dbReference type="AlphaFoldDB" id="A0A2S6BYC7"/>
<evidence type="ECO:0000256" key="1">
    <source>
        <dbReference type="SAM" id="MobiDB-lite"/>
    </source>
</evidence>
<comment type="caution">
    <text evidence="3">The sequence shown here is derived from an EMBL/GenBank/DDBJ whole genome shotgun (WGS) entry which is preliminary data.</text>
</comment>
<organism evidence="3 4">
    <name type="scientific">Cercospora berteroae</name>
    <dbReference type="NCBI Taxonomy" id="357750"/>
    <lineage>
        <taxon>Eukaryota</taxon>
        <taxon>Fungi</taxon>
        <taxon>Dikarya</taxon>
        <taxon>Ascomycota</taxon>
        <taxon>Pezizomycotina</taxon>
        <taxon>Dothideomycetes</taxon>
        <taxon>Dothideomycetidae</taxon>
        <taxon>Mycosphaerellales</taxon>
        <taxon>Mycosphaerellaceae</taxon>
        <taxon>Cercospora</taxon>
    </lineage>
</organism>
<dbReference type="InterPro" id="IPR001810">
    <property type="entry name" value="F-box_dom"/>
</dbReference>
<dbReference type="Gene3D" id="1.20.1280.50">
    <property type="match status" value="1"/>
</dbReference>
<accession>A0A2S6BYC7</accession>
<dbReference type="CDD" id="cd09917">
    <property type="entry name" value="F-box_SF"/>
    <property type="match status" value="1"/>
</dbReference>
<dbReference type="PROSITE" id="PS50181">
    <property type="entry name" value="FBOX"/>
    <property type="match status" value="1"/>
</dbReference>
<feature type="compositionally biased region" description="Basic and acidic residues" evidence="1">
    <location>
        <begin position="441"/>
        <end position="453"/>
    </location>
</feature>
<evidence type="ECO:0000259" key="2">
    <source>
        <dbReference type="PROSITE" id="PS50181"/>
    </source>
</evidence>
<dbReference type="Proteomes" id="UP000237631">
    <property type="component" value="Unassembled WGS sequence"/>
</dbReference>
<dbReference type="SUPFAM" id="SSF81383">
    <property type="entry name" value="F-box domain"/>
    <property type="match status" value="1"/>
</dbReference>
<sequence length="473" mass="53324">MGRNTSPAPPEDTQAAPVFNLPPELVHAIFERLKQADVLLQARLACRLFAQIGLDHMLNTVSIVYKRDQFERLGKIAGHPMAKGVHTRNILDGYSTWEILNIPAIATNRGSLRHADQEQLRQAYSAYVATVRDQDNTANSEEDLSYLTTFFTGCDKLDNFTLALCEGVNGLIVPNPKAFQDTIVLPFGDFTVLDQEVDQFWTVAKALWKSGRAVKHFTAAHVSHRILSPAWRDEPTDNIIEHLMSGLREFRIELTCRGDVDHHPEAEVDIQLHHGQGLLAQWLSSGQELRVIKIRKYAPKHQYPAPDLQNAFGIETWPKLRELGLSDFSATEDDLVDLLLRHAKYLRRLSLSDIELLEGSWESTFRRIAGQLTKLKKVRLRGLLRDPEDDLAMDDMDYDGTRIDEWRDDIEGYLLYGGEMPDLSETARMGLDDSLIEDAPDDKKPGRMDDEAAGHATDGSAISYGSDALDRKI</sequence>
<dbReference type="InterPro" id="IPR036047">
    <property type="entry name" value="F-box-like_dom_sf"/>
</dbReference>
<feature type="region of interest" description="Disordered" evidence="1">
    <location>
        <begin position="434"/>
        <end position="473"/>
    </location>
</feature>
<reference evidence="4" key="1">
    <citation type="journal article" date="2017" name="bioRxiv">
        <title>Conservation of a gene cluster reveals novel cercosporin biosynthetic mechanisms and extends production to the genus Colletotrichum.</title>
        <authorList>
            <person name="de Jonge R."/>
            <person name="Ebert M.K."/>
            <person name="Huitt-Roehl C.R."/>
            <person name="Pal P."/>
            <person name="Suttle J.C."/>
            <person name="Spanner R.E."/>
            <person name="Neubauer J.D."/>
            <person name="Jurick W.M.II."/>
            <person name="Stott K.A."/>
            <person name="Secor G.A."/>
            <person name="Thomma B.P.H.J."/>
            <person name="Van de Peer Y."/>
            <person name="Townsend C.A."/>
            <person name="Bolton M.D."/>
        </authorList>
    </citation>
    <scope>NUCLEOTIDE SEQUENCE [LARGE SCALE GENOMIC DNA]</scope>
    <source>
        <strain evidence="4">CBS538.71</strain>
    </source>
</reference>